<dbReference type="PRINTS" id="PR01161">
    <property type="entry name" value="TUBULIN"/>
</dbReference>
<accession>G5BS08</accession>
<dbReference type="GO" id="GO:0016787">
    <property type="term" value="F:hydrolase activity"/>
    <property type="evidence" value="ECO:0007669"/>
    <property type="project" value="UniProtKB-KW"/>
</dbReference>
<evidence type="ECO:0000256" key="9">
    <source>
        <dbReference type="ARBA" id="ARBA00023212"/>
    </source>
</evidence>
<dbReference type="InterPro" id="IPR002452">
    <property type="entry name" value="Alpha_tubulin"/>
</dbReference>
<keyword evidence="7" id="KW-0378">Hydrolase</keyword>
<gene>
    <name evidence="12" type="ORF">GW7_03941</name>
</gene>
<dbReference type="GO" id="GO:0005200">
    <property type="term" value="F:structural constituent of cytoskeleton"/>
    <property type="evidence" value="ECO:0007669"/>
    <property type="project" value="InterPro"/>
</dbReference>
<evidence type="ECO:0000256" key="5">
    <source>
        <dbReference type="ARBA" id="ARBA00022701"/>
    </source>
</evidence>
<evidence type="ECO:0000256" key="6">
    <source>
        <dbReference type="ARBA" id="ARBA00022741"/>
    </source>
</evidence>
<protein>
    <submittedName>
        <fullName evidence="12">Tubulin alpha-1B chain</fullName>
    </submittedName>
</protein>
<dbReference type="GO" id="GO:0005874">
    <property type="term" value="C:microtubule"/>
    <property type="evidence" value="ECO:0007669"/>
    <property type="project" value="UniProtKB-KW"/>
</dbReference>
<evidence type="ECO:0000256" key="3">
    <source>
        <dbReference type="ARBA" id="ARBA00009636"/>
    </source>
</evidence>
<sequence>MPVSLTVADRQSQAGVQIGNTCLELHCLEHGIQPDVQMPSDKTLAGGDASFNTSFSKTVAGKHMPRAVFRDLEPKFIGEVCTGTYHQLFHPEQLITGKEEAAKNYPCWPYTIVKAIIDLILDQIHKMDEQCTNLQGFLVFYSFAVAEPYDSILTIHTTLEHSDCAFMVDKKTIWTSVIETSRLSTQSTNFSCLISWIVSSITTSLRFSGATNVIIPTEFQTNLMPCPHVHFPPGTHALVISAENVYREELSAA</sequence>
<dbReference type="GO" id="GO:0005525">
    <property type="term" value="F:GTP binding"/>
    <property type="evidence" value="ECO:0007669"/>
    <property type="project" value="UniProtKB-KW"/>
</dbReference>
<keyword evidence="5" id="KW-0493">Microtubule</keyword>
<dbReference type="PRINTS" id="PR01162">
    <property type="entry name" value="ALPHATUBULIN"/>
</dbReference>
<dbReference type="AlphaFoldDB" id="G5BS08"/>
<proteinExistence type="inferred from homology"/>
<dbReference type="SMART" id="SM00864">
    <property type="entry name" value="Tubulin"/>
    <property type="match status" value="1"/>
</dbReference>
<comment type="cofactor">
    <cofactor evidence="1">
        <name>Mg(2+)</name>
        <dbReference type="ChEBI" id="CHEBI:18420"/>
    </cofactor>
</comment>
<dbReference type="InterPro" id="IPR000217">
    <property type="entry name" value="Tubulin"/>
</dbReference>
<evidence type="ECO:0000256" key="8">
    <source>
        <dbReference type="ARBA" id="ARBA00023134"/>
    </source>
</evidence>
<reference evidence="12 13" key="1">
    <citation type="journal article" date="2011" name="Nature">
        <title>Genome sequencing reveals insights into physiology and longevity of the naked mole rat.</title>
        <authorList>
            <person name="Kim E.B."/>
            <person name="Fang X."/>
            <person name="Fushan A.A."/>
            <person name="Huang Z."/>
            <person name="Lobanov A.V."/>
            <person name="Han L."/>
            <person name="Marino S.M."/>
            <person name="Sun X."/>
            <person name="Turanov A.A."/>
            <person name="Yang P."/>
            <person name="Yim S.H."/>
            <person name="Zhao X."/>
            <person name="Kasaikina M.V."/>
            <person name="Stoletzki N."/>
            <person name="Peng C."/>
            <person name="Polak P."/>
            <person name="Xiong Z."/>
            <person name="Kiezun A."/>
            <person name="Zhu Y."/>
            <person name="Chen Y."/>
            <person name="Kryukov G.V."/>
            <person name="Zhang Q."/>
            <person name="Peshkin L."/>
            <person name="Yang L."/>
            <person name="Bronson R.T."/>
            <person name="Buffenstein R."/>
            <person name="Wang B."/>
            <person name="Han C."/>
            <person name="Li Q."/>
            <person name="Chen L."/>
            <person name="Zhao W."/>
            <person name="Sunyaev S.R."/>
            <person name="Park T.J."/>
            <person name="Zhang G."/>
            <person name="Wang J."/>
            <person name="Gladyshev V.N."/>
        </authorList>
    </citation>
    <scope>NUCLEOTIDE SEQUENCE [LARGE SCALE GENOMIC DNA]</scope>
</reference>
<dbReference type="Gene3D" id="3.40.50.1440">
    <property type="entry name" value="Tubulin/FtsZ, GTPase domain"/>
    <property type="match status" value="2"/>
</dbReference>
<dbReference type="InterPro" id="IPR036525">
    <property type="entry name" value="Tubulin/FtsZ_GTPase_sf"/>
</dbReference>
<dbReference type="PANTHER" id="PTHR11588">
    <property type="entry name" value="TUBULIN"/>
    <property type="match status" value="1"/>
</dbReference>
<keyword evidence="4" id="KW-0963">Cytoplasm</keyword>
<evidence type="ECO:0000256" key="1">
    <source>
        <dbReference type="ARBA" id="ARBA00001946"/>
    </source>
</evidence>
<dbReference type="Pfam" id="PF00091">
    <property type="entry name" value="Tubulin"/>
    <property type="match status" value="1"/>
</dbReference>
<dbReference type="SUPFAM" id="SSF52490">
    <property type="entry name" value="Tubulin nucleotide-binding domain-like"/>
    <property type="match status" value="1"/>
</dbReference>
<evidence type="ECO:0000256" key="7">
    <source>
        <dbReference type="ARBA" id="ARBA00022801"/>
    </source>
</evidence>
<comment type="subcellular location">
    <subcellularLocation>
        <location evidence="2">Cytoplasm</location>
        <location evidence="2">Cytoskeleton</location>
    </subcellularLocation>
</comment>
<organism evidence="12 13">
    <name type="scientific">Heterocephalus glaber</name>
    <name type="common">Naked mole rat</name>
    <dbReference type="NCBI Taxonomy" id="10181"/>
    <lineage>
        <taxon>Eukaryota</taxon>
        <taxon>Metazoa</taxon>
        <taxon>Chordata</taxon>
        <taxon>Craniata</taxon>
        <taxon>Vertebrata</taxon>
        <taxon>Euteleostomi</taxon>
        <taxon>Mammalia</taxon>
        <taxon>Eutheria</taxon>
        <taxon>Euarchontoglires</taxon>
        <taxon>Glires</taxon>
        <taxon>Rodentia</taxon>
        <taxon>Hystricomorpha</taxon>
        <taxon>Bathyergidae</taxon>
        <taxon>Heterocephalus</taxon>
    </lineage>
</organism>
<comment type="catalytic activity">
    <reaction evidence="10">
        <text>GTP + H2O = GDP + phosphate + H(+)</text>
        <dbReference type="Rhea" id="RHEA:19669"/>
        <dbReference type="ChEBI" id="CHEBI:15377"/>
        <dbReference type="ChEBI" id="CHEBI:15378"/>
        <dbReference type="ChEBI" id="CHEBI:37565"/>
        <dbReference type="ChEBI" id="CHEBI:43474"/>
        <dbReference type="ChEBI" id="CHEBI:58189"/>
    </reaction>
    <physiologicalReaction direction="left-to-right" evidence="10">
        <dbReference type="Rhea" id="RHEA:19670"/>
    </physiologicalReaction>
</comment>
<name>G5BS08_HETGA</name>
<evidence type="ECO:0000313" key="13">
    <source>
        <dbReference type="Proteomes" id="UP000006813"/>
    </source>
</evidence>
<dbReference type="STRING" id="10181.G5BS08"/>
<comment type="similarity">
    <text evidence="3">Belongs to the tubulin family.</text>
</comment>
<evidence type="ECO:0000256" key="4">
    <source>
        <dbReference type="ARBA" id="ARBA00022490"/>
    </source>
</evidence>
<keyword evidence="9" id="KW-0206">Cytoskeleton</keyword>
<dbReference type="GO" id="GO:0007017">
    <property type="term" value="P:microtubule-based process"/>
    <property type="evidence" value="ECO:0007669"/>
    <property type="project" value="InterPro"/>
</dbReference>
<dbReference type="InParanoid" id="G5BS08"/>
<evidence type="ECO:0000256" key="10">
    <source>
        <dbReference type="ARBA" id="ARBA00049117"/>
    </source>
</evidence>
<evidence type="ECO:0000313" key="12">
    <source>
        <dbReference type="EMBL" id="EHB12069.1"/>
    </source>
</evidence>
<evidence type="ECO:0000256" key="2">
    <source>
        <dbReference type="ARBA" id="ARBA00004245"/>
    </source>
</evidence>
<feature type="domain" description="Tubulin/FtsZ GTPase" evidence="11">
    <location>
        <begin position="51"/>
        <end position="209"/>
    </location>
</feature>
<keyword evidence="8" id="KW-0342">GTP-binding</keyword>
<dbReference type="Proteomes" id="UP000006813">
    <property type="component" value="Unassembled WGS sequence"/>
</dbReference>
<keyword evidence="6" id="KW-0547">Nucleotide-binding</keyword>
<dbReference type="EMBL" id="JH171576">
    <property type="protein sequence ID" value="EHB12069.1"/>
    <property type="molecule type" value="Genomic_DNA"/>
</dbReference>
<evidence type="ECO:0000259" key="11">
    <source>
        <dbReference type="SMART" id="SM00864"/>
    </source>
</evidence>
<dbReference type="InterPro" id="IPR003008">
    <property type="entry name" value="Tubulin_FtsZ_GTPase"/>
</dbReference>